<evidence type="ECO:0000313" key="3">
    <source>
        <dbReference type="Proteomes" id="UP000231019"/>
    </source>
</evidence>
<sequence length="269" mass="31042">MIRRFNRFELKYLITSAQAERLKQALIGHVEADSFSGSRGYPVLSLYYDSPNHDFFWDKIEGLKFRRKLRIRAYPQADQSGVTQAMVEIKQRINKTVQKRRLKLPLEKAYELCSGKLEGVELDPLDAAVVSEVKYLVNAKNLRPSCLISYHRQAYQGNQWNSGLRITFDTELKTSVRDLKLDSSAQNSYFIPPDWCILEIKVDERVPDWLASLLSSQELELRRISKYCAGLAHAHQIQIQNQELSPFQAQDFPEPLPVFKILTPRSAPL</sequence>
<dbReference type="Proteomes" id="UP000231019">
    <property type="component" value="Unassembled WGS sequence"/>
</dbReference>
<proteinExistence type="predicted"/>
<comment type="caution">
    <text evidence="2">The sequence shown here is derived from an EMBL/GenBank/DDBJ whole genome shotgun (WGS) entry which is preliminary data.</text>
</comment>
<dbReference type="InterPro" id="IPR042267">
    <property type="entry name" value="VTC_sf"/>
</dbReference>
<dbReference type="InterPro" id="IPR018966">
    <property type="entry name" value="VTC_domain"/>
</dbReference>
<evidence type="ECO:0000259" key="1">
    <source>
        <dbReference type="Pfam" id="PF09359"/>
    </source>
</evidence>
<accession>A0A2M7G8S9</accession>
<dbReference type="GO" id="GO:0006799">
    <property type="term" value="P:polyphosphate biosynthetic process"/>
    <property type="evidence" value="ECO:0007669"/>
    <property type="project" value="UniProtKB-ARBA"/>
</dbReference>
<reference evidence="2 3" key="1">
    <citation type="submission" date="2017-09" db="EMBL/GenBank/DDBJ databases">
        <title>Depth-based differentiation of microbial function through sediment-hosted aquifers and enrichment of novel symbionts in the deep terrestrial subsurface.</title>
        <authorList>
            <person name="Probst A.J."/>
            <person name="Ladd B."/>
            <person name="Jarett J.K."/>
            <person name="Geller-Mcgrath D.E."/>
            <person name="Sieber C.M."/>
            <person name="Emerson J.B."/>
            <person name="Anantharaman K."/>
            <person name="Thomas B.C."/>
            <person name="Malmstrom R."/>
            <person name="Stieglmeier M."/>
            <person name="Klingl A."/>
            <person name="Woyke T."/>
            <person name="Ryan C.M."/>
            <person name="Banfield J.F."/>
        </authorList>
    </citation>
    <scope>NUCLEOTIDE SEQUENCE [LARGE SCALE GENOMIC DNA]</scope>
    <source>
        <strain evidence="2">CG17_big_fil_post_rev_8_21_14_2_50_48_46</strain>
    </source>
</reference>
<dbReference type="EMBL" id="PFFQ01000012">
    <property type="protein sequence ID" value="PIW18503.1"/>
    <property type="molecule type" value="Genomic_DNA"/>
</dbReference>
<dbReference type="AlphaFoldDB" id="A0A2M7G8S9"/>
<feature type="domain" description="VTC" evidence="1">
    <location>
        <begin position="6"/>
        <end position="234"/>
    </location>
</feature>
<evidence type="ECO:0000313" key="2">
    <source>
        <dbReference type="EMBL" id="PIW18503.1"/>
    </source>
</evidence>
<dbReference type="CDD" id="cd07750">
    <property type="entry name" value="PolyPPase_VTC_like"/>
    <property type="match status" value="1"/>
</dbReference>
<protein>
    <submittedName>
        <fullName evidence="2">Vacuolar transporter</fullName>
    </submittedName>
</protein>
<name>A0A2M7G8S9_9BACT</name>
<dbReference type="Pfam" id="PF09359">
    <property type="entry name" value="VTC"/>
    <property type="match status" value="1"/>
</dbReference>
<organism evidence="2 3">
    <name type="scientific">bacterium (Candidatus Blackallbacteria) CG17_big_fil_post_rev_8_21_14_2_50_48_46</name>
    <dbReference type="NCBI Taxonomy" id="2014261"/>
    <lineage>
        <taxon>Bacteria</taxon>
        <taxon>Candidatus Blackallbacteria</taxon>
    </lineage>
</organism>
<dbReference type="Gene3D" id="3.20.100.30">
    <property type="entry name" value="VTC, catalytic tunnel domain"/>
    <property type="match status" value="1"/>
</dbReference>
<gene>
    <name evidence="2" type="ORF">COW36_04215</name>
</gene>